<organism evidence="2 3">
    <name type="scientific">Haloactinomyces albus</name>
    <dbReference type="NCBI Taxonomy" id="1352928"/>
    <lineage>
        <taxon>Bacteria</taxon>
        <taxon>Bacillati</taxon>
        <taxon>Actinomycetota</taxon>
        <taxon>Actinomycetes</taxon>
        <taxon>Actinopolysporales</taxon>
        <taxon>Actinopolysporaceae</taxon>
        <taxon>Haloactinomyces</taxon>
    </lineage>
</organism>
<feature type="region of interest" description="Disordered" evidence="1">
    <location>
        <begin position="26"/>
        <end position="46"/>
    </location>
</feature>
<accession>A0AAE3ZCH3</accession>
<proteinExistence type="predicted"/>
<dbReference type="EMBL" id="JAVDXW010000001">
    <property type="protein sequence ID" value="MDR7302376.1"/>
    <property type="molecule type" value="Genomic_DNA"/>
</dbReference>
<dbReference type="RefSeq" id="WP_310273861.1">
    <property type="nucleotide sequence ID" value="NZ_JAVDXW010000001.1"/>
</dbReference>
<name>A0AAE3ZCH3_9ACTN</name>
<protein>
    <submittedName>
        <fullName evidence="2">Uncharacterized protein</fullName>
    </submittedName>
</protein>
<evidence type="ECO:0000313" key="2">
    <source>
        <dbReference type="EMBL" id="MDR7302376.1"/>
    </source>
</evidence>
<evidence type="ECO:0000256" key="1">
    <source>
        <dbReference type="SAM" id="MobiDB-lite"/>
    </source>
</evidence>
<gene>
    <name evidence="2" type="ORF">JOF55_002557</name>
</gene>
<evidence type="ECO:0000313" key="3">
    <source>
        <dbReference type="Proteomes" id="UP001180845"/>
    </source>
</evidence>
<dbReference type="AlphaFoldDB" id="A0AAE3ZCH3"/>
<reference evidence="2" key="1">
    <citation type="submission" date="2023-07" db="EMBL/GenBank/DDBJ databases">
        <title>Sequencing the genomes of 1000 actinobacteria strains.</title>
        <authorList>
            <person name="Klenk H.-P."/>
        </authorList>
    </citation>
    <scope>NUCLEOTIDE SEQUENCE</scope>
    <source>
        <strain evidence="2">DSM 45977</strain>
    </source>
</reference>
<comment type="caution">
    <text evidence="2">The sequence shown here is derived from an EMBL/GenBank/DDBJ whole genome shotgun (WGS) entry which is preliminary data.</text>
</comment>
<keyword evidence="3" id="KW-1185">Reference proteome</keyword>
<sequence>MIYVLAAIGAITVIVLMWQAFGPGRDTVGGGHGRSQPVAPDDDPDFLRRLGEQQRKQRDDES</sequence>
<dbReference type="Proteomes" id="UP001180845">
    <property type="component" value="Unassembled WGS sequence"/>
</dbReference>